<keyword evidence="4" id="KW-1185">Reference proteome</keyword>
<dbReference type="InterPro" id="IPR050697">
    <property type="entry name" value="Adenylyl/Guanylyl_Cyclase_3/4"/>
</dbReference>
<reference evidence="3 4" key="1">
    <citation type="journal article" date="2024" name="Nat. Commun.">
        <title>Phylogenomics reveals the evolutionary origins of lichenization in chlorophyte algae.</title>
        <authorList>
            <person name="Puginier C."/>
            <person name="Libourel C."/>
            <person name="Otte J."/>
            <person name="Skaloud P."/>
            <person name="Haon M."/>
            <person name="Grisel S."/>
            <person name="Petersen M."/>
            <person name="Berrin J.G."/>
            <person name="Delaux P.M."/>
            <person name="Dal Grande F."/>
            <person name="Keller J."/>
        </authorList>
    </citation>
    <scope>NUCLEOTIDE SEQUENCE [LARGE SCALE GENOMIC DNA]</scope>
    <source>
        <strain evidence="3 4">SAG 2145</strain>
    </source>
</reference>
<sequence>MSQAVRPPLMRGLRVRVAIVSGRVDDIRVNKTSGRREYIGDLNNQLEALISCGHGGQILMSQSVYDSISSMLPMLAVLVNSQPSFKALAGLQHAQPHLNACSHSPGTGHARDDSPALCGPSTPYGSFCIPSGGFDPRKDMLRQLSGDSFIAGLMETSGRATSTPFEHHEASSSHFVTTSRNGRLSNTFKAAGRVIRSAKSLRAESKAQAGLMVIDMGVHLLPDWEQPEHVLQMTVTGLVERARILPPLKSIWQVSPGYFQAAGAAQCPLEKSHYSKTLPAVTIVFTSIEGIKQMKASNAQAADVAISVYMICLRTCLLKCQGYECQESAGSFMLAFGSVSRATQFCIVVQEMLLDYPWDHATLQLPGCHEVQDGENQKIMAGPPIRMGMFKGNPLRIEPHKTSGRADYFGPLVNRAARLCNAASNGGRIVADSSTVSDAILELTGNSIRDIARLQSPTNAPMTPSAQDDWLSCHSIPVHIAATCGQLGAVVSKSRRSSQTPRATNDHPMPSDLSIGLQPLNGRSRDARGQGRSIHGKSCLSRGQSDAQTLLQPSSLSDGSHTALMAEGSRQSHVPVGGTSGHSSPTSHTEGRSRWGTPLLRRSSLLRDAPGAHNSFMAPNVAAGIATMYFSNMAEIPPQVDFLPIGLMNIKGLRLGMDVLQISSARLSKRLFEQTLSTKAVLAMRAKGETFSIIPKSSQQSASDRLIPQLHDLRSSKPSHSLS</sequence>
<name>A0AAW1QBI4_9CHLO</name>
<dbReference type="InterPro" id="IPR029787">
    <property type="entry name" value="Nucleotide_cyclase"/>
</dbReference>
<organism evidence="3 4">
    <name type="scientific">Apatococcus lobatus</name>
    <dbReference type="NCBI Taxonomy" id="904363"/>
    <lineage>
        <taxon>Eukaryota</taxon>
        <taxon>Viridiplantae</taxon>
        <taxon>Chlorophyta</taxon>
        <taxon>core chlorophytes</taxon>
        <taxon>Trebouxiophyceae</taxon>
        <taxon>Chlorellales</taxon>
        <taxon>Chlorellaceae</taxon>
        <taxon>Apatococcus</taxon>
    </lineage>
</organism>
<comment type="caution">
    <text evidence="3">The sequence shown here is derived from an EMBL/GenBank/DDBJ whole genome shotgun (WGS) entry which is preliminary data.</text>
</comment>
<evidence type="ECO:0000313" key="4">
    <source>
        <dbReference type="Proteomes" id="UP001438707"/>
    </source>
</evidence>
<gene>
    <name evidence="3" type="ORF">WJX74_009711</name>
</gene>
<evidence type="ECO:0000259" key="2">
    <source>
        <dbReference type="SMART" id="SM00044"/>
    </source>
</evidence>
<dbReference type="AlphaFoldDB" id="A0AAW1QBI4"/>
<dbReference type="InterPro" id="IPR001054">
    <property type="entry name" value="A/G_cyclase"/>
</dbReference>
<dbReference type="EMBL" id="JALJOS010000061">
    <property type="protein sequence ID" value="KAK9818527.1"/>
    <property type="molecule type" value="Genomic_DNA"/>
</dbReference>
<dbReference type="PANTHER" id="PTHR43081:SF1">
    <property type="entry name" value="ADENYLATE CYCLASE, TERMINAL-DIFFERENTIATION SPECIFIC"/>
    <property type="match status" value="1"/>
</dbReference>
<dbReference type="GO" id="GO:0009190">
    <property type="term" value="P:cyclic nucleotide biosynthetic process"/>
    <property type="evidence" value="ECO:0007669"/>
    <property type="project" value="InterPro"/>
</dbReference>
<dbReference type="GO" id="GO:0035556">
    <property type="term" value="P:intracellular signal transduction"/>
    <property type="evidence" value="ECO:0007669"/>
    <property type="project" value="InterPro"/>
</dbReference>
<dbReference type="Gene3D" id="3.30.70.1230">
    <property type="entry name" value="Nucleotide cyclase"/>
    <property type="match status" value="2"/>
</dbReference>
<accession>A0AAW1QBI4</accession>
<evidence type="ECO:0000313" key="3">
    <source>
        <dbReference type="EMBL" id="KAK9818527.1"/>
    </source>
</evidence>
<feature type="region of interest" description="Disordered" evidence="1">
    <location>
        <begin position="492"/>
        <end position="595"/>
    </location>
</feature>
<dbReference type="PANTHER" id="PTHR43081">
    <property type="entry name" value="ADENYLATE CYCLASE, TERMINAL-DIFFERENTIATION SPECIFIC-RELATED"/>
    <property type="match status" value="1"/>
</dbReference>
<dbReference type="Proteomes" id="UP001438707">
    <property type="component" value="Unassembled WGS sequence"/>
</dbReference>
<dbReference type="SMART" id="SM00044">
    <property type="entry name" value="CYCc"/>
    <property type="match status" value="1"/>
</dbReference>
<feature type="region of interest" description="Disordered" evidence="1">
    <location>
        <begin position="694"/>
        <end position="723"/>
    </location>
</feature>
<proteinExistence type="predicted"/>
<protein>
    <recommendedName>
        <fullName evidence="2">Guanylate cyclase domain-containing protein</fullName>
    </recommendedName>
</protein>
<feature type="compositionally biased region" description="Low complexity" evidence="1">
    <location>
        <begin position="572"/>
        <end position="588"/>
    </location>
</feature>
<feature type="domain" description="Guanylate cyclase" evidence="2">
    <location>
        <begin position="212"/>
        <end position="447"/>
    </location>
</feature>
<evidence type="ECO:0000256" key="1">
    <source>
        <dbReference type="SAM" id="MobiDB-lite"/>
    </source>
</evidence>
<dbReference type="SUPFAM" id="SSF55073">
    <property type="entry name" value="Nucleotide cyclase"/>
    <property type="match status" value="2"/>
</dbReference>
<feature type="compositionally biased region" description="Polar residues" evidence="1">
    <location>
        <begin position="541"/>
        <end position="560"/>
    </location>
</feature>